<organism evidence="1 2">
    <name type="scientific">Dothistroma septosporum (strain NZE10 / CBS 128990)</name>
    <name type="common">Red band needle blight fungus</name>
    <name type="synonym">Mycosphaerella pini</name>
    <dbReference type="NCBI Taxonomy" id="675120"/>
    <lineage>
        <taxon>Eukaryota</taxon>
        <taxon>Fungi</taxon>
        <taxon>Dikarya</taxon>
        <taxon>Ascomycota</taxon>
        <taxon>Pezizomycotina</taxon>
        <taxon>Dothideomycetes</taxon>
        <taxon>Dothideomycetidae</taxon>
        <taxon>Mycosphaerellales</taxon>
        <taxon>Mycosphaerellaceae</taxon>
        <taxon>Dothistroma</taxon>
    </lineage>
</organism>
<sequence>MVWQVQTLMRRLLHATGVRMGCSWQRRRHDELLLLQSRMAQLRSGFLPLEGHFVFRSRSWSSTLTP</sequence>
<name>N1PII4_DOTSN</name>
<keyword evidence="2" id="KW-1185">Reference proteome</keyword>
<evidence type="ECO:0000313" key="2">
    <source>
        <dbReference type="Proteomes" id="UP000016933"/>
    </source>
</evidence>
<reference evidence="2" key="1">
    <citation type="journal article" date="2012" name="PLoS Genet.">
        <title>The genomes of the fungal plant pathogens Cladosporium fulvum and Dothistroma septosporum reveal adaptation to different hosts and lifestyles but also signatures of common ancestry.</title>
        <authorList>
            <person name="de Wit P.J.G.M."/>
            <person name="van der Burgt A."/>
            <person name="Oekmen B."/>
            <person name="Stergiopoulos I."/>
            <person name="Abd-Elsalam K.A."/>
            <person name="Aerts A.L."/>
            <person name="Bahkali A.H."/>
            <person name="Beenen H.G."/>
            <person name="Chettri P."/>
            <person name="Cox M.P."/>
            <person name="Datema E."/>
            <person name="de Vries R.P."/>
            <person name="Dhillon B."/>
            <person name="Ganley A.R."/>
            <person name="Griffiths S.A."/>
            <person name="Guo Y."/>
            <person name="Hamelin R.C."/>
            <person name="Henrissat B."/>
            <person name="Kabir M.S."/>
            <person name="Jashni M.K."/>
            <person name="Kema G."/>
            <person name="Klaubauf S."/>
            <person name="Lapidus A."/>
            <person name="Levasseur A."/>
            <person name="Lindquist E."/>
            <person name="Mehrabi R."/>
            <person name="Ohm R.A."/>
            <person name="Owen T.J."/>
            <person name="Salamov A."/>
            <person name="Schwelm A."/>
            <person name="Schijlen E."/>
            <person name="Sun H."/>
            <person name="van den Burg H.A."/>
            <person name="van Ham R.C.H.J."/>
            <person name="Zhang S."/>
            <person name="Goodwin S.B."/>
            <person name="Grigoriev I.V."/>
            <person name="Collemare J."/>
            <person name="Bradshaw R.E."/>
        </authorList>
    </citation>
    <scope>NUCLEOTIDE SEQUENCE [LARGE SCALE GENOMIC DNA]</scope>
    <source>
        <strain evidence="2">NZE10 / CBS 128990</strain>
    </source>
</reference>
<dbReference type="EMBL" id="KB446541">
    <property type="protein sequence ID" value="EME42418.1"/>
    <property type="molecule type" value="Genomic_DNA"/>
</dbReference>
<reference evidence="1 2" key="2">
    <citation type="journal article" date="2012" name="PLoS Pathog.">
        <title>Diverse lifestyles and strategies of plant pathogenesis encoded in the genomes of eighteen Dothideomycetes fungi.</title>
        <authorList>
            <person name="Ohm R.A."/>
            <person name="Feau N."/>
            <person name="Henrissat B."/>
            <person name="Schoch C.L."/>
            <person name="Horwitz B.A."/>
            <person name="Barry K.W."/>
            <person name="Condon B.J."/>
            <person name="Copeland A.C."/>
            <person name="Dhillon B."/>
            <person name="Glaser F."/>
            <person name="Hesse C.N."/>
            <person name="Kosti I."/>
            <person name="LaButti K."/>
            <person name="Lindquist E.A."/>
            <person name="Lucas S."/>
            <person name="Salamov A.A."/>
            <person name="Bradshaw R.E."/>
            <person name="Ciuffetti L."/>
            <person name="Hamelin R.C."/>
            <person name="Kema G.H.J."/>
            <person name="Lawrence C."/>
            <person name="Scott J.A."/>
            <person name="Spatafora J.W."/>
            <person name="Turgeon B.G."/>
            <person name="de Wit P.J.G.M."/>
            <person name="Zhong S."/>
            <person name="Goodwin S.B."/>
            <person name="Grigoriev I.V."/>
        </authorList>
    </citation>
    <scope>NUCLEOTIDE SEQUENCE [LARGE SCALE GENOMIC DNA]</scope>
    <source>
        <strain evidence="2">NZE10 / CBS 128990</strain>
    </source>
</reference>
<evidence type="ECO:0000313" key="1">
    <source>
        <dbReference type="EMBL" id="EME42418.1"/>
    </source>
</evidence>
<gene>
    <name evidence="1" type="ORF">DOTSEDRAFT_73298</name>
</gene>
<dbReference type="AlphaFoldDB" id="N1PII4"/>
<proteinExistence type="predicted"/>
<dbReference type="HOGENOM" id="CLU_2831177_0_0_1"/>
<dbReference type="Proteomes" id="UP000016933">
    <property type="component" value="Unassembled WGS sequence"/>
</dbReference>
<accession>N1PII4</accession>
<protein>
    <submittedName>
        <fullName evidence="1">Uncharacterized protein</fullName>
    </submittedName>
</protein>